<accession>K2GHU8</accession>
<dbReference type="EMBL" id="AMFJ01000056">
    <property type="protein sequence ID" value="EKE30029.1"/>
    <property type="molecule type" value="Genomic_DNA"/>
</dbReference>
<reference evidence="1" key="1">
    <citation type="journal article" date="2012" name="Science">
        <title>Fermentation, hydrogen, and sulfur metabolism in multiple uncultivated bacterial phyla.</title>
        <authorList>
            <person name="Wrighton K.C."/>
            <person name="Thomas B.C."/>
            <person name="Sharon I."/>
            <person name="Miller C.S."/>
            <person name="Castelle C.J."/>
            <person name="VerBerkmoes N.C."/>
            <person name="Wilkins M.J."/>
            <person name="Hettich R.L."/>
            <person name="Lipton M.S."/>
            <person name="Williams K.H."/>
            <person name="Long P.E."/>
            <person name="Banfield J.F."/>
        </authorList>
    </citation>
    <scope>NUCLEOTIDE SEQUENCE [LARGE SCALE GENOMIC DNA]</scope>
</reference>
<organism evidence="1">
    <name type="scientific">uncultured bacterium</name>
    <name type="common">gcode 4</name>
    <dbReference type="NCBI Taxonomy" id="1234023"/>
    <lineage>
        <taxon>Bacteria</taxon>
        <taxon>environmental samples</taxon>
    </lineage>
</organism>
<gene>
    <name evidence="1" type="ORF">ACD_2C00056G0005</name>
</gene>
<proteinExistence type="predicted"/>
<dbReference type="AlphaFoldDB" id="K2GHU8"/>
<sequence>LVWYWDMETLTADWKLRDLSGNGNDWAFSGAIFPTRSAWLLWWSYFFWSWWASSNSWFIQIPDNDIFNNLPNWLTLSTIIRKADCSPSSFVIIKSWKKVDAANFIAWSVEDSNKYYYYNWWYYFSSNTCVTDSISFYVVNQITDVIANIYNVFHNISESWTPSNIYAVINKPVTSDYRYHVITSTVDWKWNVRKMYLDWKKYWDFIVPQAERDFWIRKSRWAIFIWSNMMNMNWIYSKWAQFNWQIDDIKIYNRVLTDQEIYQQAKSAWF</sequence>
<feature type="non-terminal residue" evidence="1">
    <location>
        <position position="1"/>
    </location>
</feature>
<dbReference type="Gene3D" id="2.60.120.200">
    <property type="match status" value="1"/>
</dbReference>
<protein>
    <submittedName>
        <fullName evidence="1">Uncharacterized protein</fullName>
    </submittedName>
</protein>
<name>K2GHU8_9BACT</name>
<comment type="caution">
    <text evidence="1">The sequence shown here is derived from an EMBL/GenBank/DDBJ whole genome shotgun (WGS) entry which is preliminary data.</text>
</comment>
<evidence type="ECO:0000313" key="1">
    <source>
        <dbReference type="EMBL" id="EKE30029.1"/>
    </source>
</evidence>